<evidence type="ECO:0000313" key="3">
    <source>
        <dbReference type="EMBL" id="KAK3269457.1"/>
    </source>
</evidence>
<dbReference type="Proteomes" id="UP001190700">
    <property type="component" value="Unassembled WGS sequence"/>
</dbReference>
<evidence type="ECO:0000256" key="2">
    <source>
        <dbReference type="SAM" id="Phobius"/>
    </source>
</evidence>
<name>A0AAE0G125_9CHLO</name>
<organism evidence="3 4">
    <name type="scientific">Cymbomonas tetramitiformis</name>
    <dbReference type="NCBI Taxonomy" id="36881"/>
    <lineage>
        <taxon>Eukaryota</taxon>
        <taxon>Viridiplantae</taxon>
        <taxon>Chlorophyta</taxon>
        <taxon>Pyramimonadophyceae</taxon>
        <taxon>Pyramimonadales</taxon>
        <taxon>Pyramimonadaceae</taxon>
        <taxon>Cymbomonas</taxon>
    </lineage>
</organism>
<dbReference type="EMBL" id="LGRX02010941">
    <property type="protein sequence ID" value="KAK3269457.1"/>
    <property type="molecule type" value="Genomic_DNA"/>
</dbReference>
<protein>
    <submittedName>
        <fullName evidence="3">Uncharacterized protein</fullName>
    </submittedName>
</protein>
<feature type="compositionally biased region" description="Basic and acidic residues" evidence="1">
    <location>
        <begin position="128"/>
        <end position="155"/>
    </location>
</feature>
<keyword evidence="2" id="KW-1133">Transmembrane helix</keyword>
<gene>
    <name evidence="3" type="ORF">CYMTET_22108</name>
</gene>
<comment type="caution">
    <text evidence="3">The sequence shown here is derived from an EMBL/GenBank/DDBJ whole genome shotgun (WGS) entry which is preliminary data.</text>
</comment>
<feature type="region of interest" description="Disordered" evidence="1">
    <location>
        <begin position="52"/>
        <end position="105"/>
    </location>
</feature>
<evidence type="ECO:0000313" key="4">
    <source>
        <dbReference type="Proteomes" id="UP001190700"/>
    </source>
</evidence>
<feature type="transmembrane region" description="Helical" evidence="2">
    <location>
        <begin position="250"/>
        <end position="270"/>
    </location>
</feature>
<dbReference type="AlphaFoldDB" id="A0AAE0G125"/>
<feature type="region of interest" description="Disordered" evidence="1">
    <location>
        <begin position="123"/>
        <end position="209"/>
    </location>
</feature>
<evidence type="ECO:0000256" key="1">
    <source>
        <dbReference type="SAM" id="MobiDB-lite"/>
    </source>
</evidence>
<proteinExistence type="predicted"/>
<keyword evidence="2" id="KW-0472">Membrane</keyword>
<keyword evidence="4" id="KW-1185">Reference proteome</keyword>
<reference evidence="3 4" key="1">
    <citation type="journal article" date="2015" name="Genome Biol. Evol.">
        <title>Comparative Genomics of a Bacterivorous Green Alga Reveals Evolutionary Causalities and Consequences of Phago-Mixotrophic Mode of Nutrition.</title>
        <authorList>
            <person name="Burns J.A."/>
            <person name="Paasch A."/>
            <person name="Narechania A."/>
            <person name="Kim E."/>
        </authorList>
    </citation>
    <scope>NUCLEOTIDE SEQUENCE [LARGE SCALE GENOMIC DNA]</scope>
    <source>
        <strain evidence="3 4">PLY_AMNH</strain>
    </source>
</reference>
<feature type="transmembrane region" description="Helical" evidence="2">
    <location>
        <begin position="290"/>
        <end position="311"/>
    </location>
</feature>
<sequence>MHLHLHKPLRAHFHCHEAISNVHTNRGKRQPKANVWIRKTSGYFRIVPLQPLSQGHSRKGDCRARASEGDAGSTSSDVKRDLSTETEDGQNDETKGTVENLNTMKEVKSLADERGRFDSFRGWFGTRTRNETPEVKDPTPTKGAKTERLNNEELTAKQSNSKPVLEPCDNEGDSRADTGADDNGENGVADDSEARKTMNKSVGTDSAGVGEDSGDGYWARLQKFWDRPWVQRLRLSLSVLQTTVRLPTMLAFLIAQLGVMASTTSLPILAPLLLGSGMVLQQIVQNAGYVLPRMLVCALIAWASWFSNSLFHDTLKIWCQQEVIPKRLERTLLTLSEVSRLLWPASAAMVFASKDVLHNIVGGFFLFTAQPFRVGDHLSVPIMSSGSQCPWFEVRSSCLRPPVSSGQPPSTAQPPFHGIWMCCCNLVYLG</sequence>
<accession>A0AAE0G125</accession>
<feature type="compositionally biased region" description="Basic and acidic residues" evidence="1">
    <location>
        <begin position="58"/>
        <end position="68"/>
    </location>
</feature>
<feature type="compositionally biased region" description="Acidic residues" evidence="1">
    <location>
        <begin position="179"/>
        <end position="191"/>
    </location>
</feature>
<keyword evidence="2" id="KW-0812">Transmembrane</keyword>